<proteinExistence type="predicted"/>
<dbReference type="AlphaFoldDB" id="A0A7U2NQ43"/>
<reference evidence="2" key="1">
    <citation type="journal article" date="2021" name="BMC Genomics">
        <title>Chromosome-level genome assembly and manually-curated proteome of model necrotroph Parastagonospora nodorum Sn15 reveals a genome-wide trove of candidate effector homologs, and redundancy of virulence-related functions within an accessory chromosome.</title>
        <authorList>
            <person name="Bertazzoni S."/>
            <person name="Jones D.A.B."/>
            <person name="Phan H.T."/>
            <person name="Tan K.-C."/>
            <person name="Hane J.K."/>
        </authorList>
    </citation>
    <scope>NUCLEOTIDE SEQUENCE [LARGE SCALE GENOMIC DNA]</scope>
    <source>
        <strain evidence="2">SN15 / ATCC MYA-4574 / FGSC 10173)</strain>
    </source>
</reference>
<dbReference type="EMBL" id="CP069042">
    <property type="protein sequence ID" value="QRD06331.1"/>
    <property type="molecule type" value="Genomic_DNA"/>
</dbReference>
<dbReference type="VEuPathDB" id="FungiDB:JI435_423230"/>
<accession>A0A7U2NQ43</accession>
<dbReference type="Proteomes" id="UP000663193">
    <property type="component" value="Chromosome 20"/>
</dbReference>
<keyword evidence="2" id="KW-1185">Reference proteome</keyword>
<evidence type="ECO:0000313" key="2">
    <source>
        <dbReference type="Proteomes" id="UP000663193"/>
    </source>
</evidence>
<name>A0A7U2NQ43_PHANO</name>
<organism evidence="1 2">
    <name type="scientific">Phaeosphaeria nodorum (strain SN15 / ATCC MYA-4574 / FGSC 10173)</name>
    <name type="common">Glume blotch fungus</name>
    <name type="synonym">Parastagonospora nodorum</name>
    <dbReference type="NCBI Taxonomy" id="321614"/>
    <lineage>
        <taxon>Eukaryota</taxon>
        <taxon>Fungi</taxon>
        <taxon>Dikarya</taxon>
        <taxon>Ascomycota</taxon>
        <taxon>Pezizomycotina</taxon>
        <taxon>Dothideomycetes</taxon>
        <taxon>Pleosporomycetidae</taxon>
        <taxon>Pleosporales</taxon>
        <taxon>Pleosporineae</taxon>
        <taxon>Phaeosphaeriaceae</taxon>
        <taxon>Parastagonospora</taxon>
    </lineage>
</organism>
<evidence type="ECO:0000313" key="1">
    <source>
        <dbReference type="EMBL" id="QRD06331.1"/>
    </source>
</evidence>
<sequence length="78" mass="9101">MEIEFGRRMRCRARMEHWSRATTKKKCDLLEILGWHGTLEVALVLIEDWLVEDSCVPTVHERTQTQGASCWTPVCQAR</sequence>
<gene>
    <name evidence="1" type="ORF">JI435_423230</name>
</gene>
<protein>
    <submittedName>
        <fullName evidence="1">Uncharacterized protein</fullName>
    </submittedName>
</protein>